<dbReference type="PROSITE" id="PS00588">
    <property type="entry name" value="FLAGELLA_BB_ROD"/>
    <property type="match status" value="1"/>
</dbReference>
<dbReference type="SUPFAM" id="SSF117143">
    <property type="entry name" value="Flagellar hook protein flgE"/>
    <property type="match status" value="1"/>
</dbReference>
<dbReference type="InterPro" id="IPR037925">
    <property type="entry name" value="FlgE/F/G-like"/>
</dbReference>
<dbReference type="EMBL" id="JACIGE010000003">
    <property type="protein sequence ID" value="MBB4246699.1"/>
    <property type="molecule type" value="Genomic_DNA"/>
</dbReference>
<dbReference type="GO" id="GO:0009425">
    <property type="term" value="C:bacterial-type flagellum basal body"/>
    <property type="evidence" value="ECO:0007669"/>
    <property type="project" value="UniProtKB-SubCell"/>
</dbReference>
<feature type="domain" description="Flagellar hook protein FlgE D2" evidence="8">
    <location>
        <begin position="184"/>
        <end position="327"/>
    </location>
</feature>
<dbReference type="NCBIfam" id="TIGR03506">
    <property type="entry name" value="FlgEFG_subfam"/>
    <property type="match status" value="1"/>
</dbReference>
<dbReference type="PANTHER" id="PTHR30435:SF1">
    <property type="entry name" value="FLAGELLAR HOOK PROTEIN FLGE"/>
    <property type="match status" value="1"/>
</dbReference>
<evidence type="ECO:0000259" key="7">
    <source>
        <dbReference type="Pfam" id="PF06429"/>
    </source>
</evidence>
<evidence type="ECO:0000256" key="5">
    <source>
        <dbReference type="RuleBase" id="RU362116"/>
    </source>
</evidence>
<evidence type="ECO:0000313" key="10">
    <source>
        <dbReference type="EMBL" id="MBB4246699.1"/>
    </source>
</evidence>
<comment type="similarity">
    <text evidence="2 5">Belongs to the flagella basal body rod proteins family.</text>
</comment>
<proteinExistence type="inferred from homology"/>
<evidence type="ECO:0000256" key="2">
    <source>
        <dbReference type="ARBA" id="ARBA00009677"/>
    </source>
</evidence>
<dbReference type="OrthoDB" id="8578401at2"/>
<gene>
    <name evidence="10" type="ORF">GGD90_001062</name>
</gene>
<dbReference type="NCBIfam" id="NF004238">
    <property type="entry name" value="PRK05682.1-1"/>
    <property type="match status" value="1"/>
</dbReference>
<dbReference type="Pfam" id="PF07559">
    <property type="entry name" value="FlgE_D2"/>
    <property type="match status" value="1"/>
</dbReference>
<dbReference type="Pfam" id="PF06429">
    <property type="entry name" value="Flg_bbr_C"/>
    <property type="match status" value="1"/>
</dbReference>
<dbReference type="InterPro" id="IPR037058">
    <property type="entry name" value="Falgellar_hook_FlgE_sf"/>
</dbReference>
<protein>
    <recommendedName>
        <fullName evidence="3 5">Flagellar hook protein FlgE</fullName>
    </recommendedName>
</protein>
<dbReference type="GO" id="GO:0009424">
    <property type="term" value="C:bacterial-type flagellum hook"/>
    <property type="evidence" value="ECO:0007669"/>
    <property type="project" value="TreeGrafter"/>
</dbReference>
<dbReference type="PANTHER" id="PTHR30435">
    <property type="entry name" value="FLAGELLAR PROTEIN"/>
    <property type="match status" value="1"/>
</dbReference>
<keyword evidence="10" id="KW-0966">Cell projection</keyword>
<keyword evidence="4 5" id="KW-0975">Bacterial flagellum</keyword>
<evidence type="ECO:0000259" key="6">
    <source>
        <dbReference type="Pfam" id="PF00460"/>
    </source>
</evidence>
<dbReference type="InterPro" id="IPR053967">
    <property type="entry name" value="LlgE_F_G-like_D1"/>
</dbReference>
<evidence type="ECO:0000259" key="8">
    <source>
        <dbReference type="Pfam" id="PF07559"/>
    </source>
</evidence>
<dbReference type="InterPro" id="IPR011491">
    <property type="entry name" value="FlgE_D2"/>
</dbReference>
<name>A0A840GEQ1_RHOTE</name>
<comment type="subcellular location">
    <subcellularLocation>
        <location evidence="1 5">Bacterial flagellum basal body</location>
    </subcellularLocation>
</comment>
<evidence type="ECO:0000256" key="3">
    <source>
        <dbReference type="ARBA" id="ARBA00019015"/>
    </source>
</evidence>
<sequence>MAFQQGLSGLNASSRALDVIGNNVANSSTVGFKAADAHFADIYAASLAGGSALQIGIGTTLAAVTQQFTQGNISTTNNPLDLAINGNGFFCLSKNGVNYYTRNGQFHLDSTGKLVNDQNLQLRGYQALPDGTISSADATELQLTPDLLKLTPVATGSGLSGTGVEMSLNLDSRDDVTTWVAPAAATPAGTVVTIDPANYNFSRGVTIYDSLGNPHAQTFYFVKNATAGSWSMYGNVDGKMPAAGDTPNLTTGIPLTFNSNGTLATVNGVAVDPTTGAATPLAMTLSLAAADNLGGATSPLTPVPLNLTGTTQYGSAFSTDRLTQDGYSAGTLAGLSVTGEGIIQGNYTNGQTRNIAQVALAAFQNPNGLANVGGNKWVETAASGQPATGKPETGQLGAIQSNAVEDSNTDLTTELVKMITQQRNYQANAQTIKTQDSIMQTLINMR</sequence>
<dbReference type="GO" id="GO:0005829">
    <property type="term" value="C:cytosol"/>
    <property type="evidence" value="ECO:0007669"/>
    <property type="project" value="TreeGrafter"/>
</dbReference>
<feature type="domain" description="Flagellar basal body rod protein N-terminal" evidence="6">
    <location>
        <begin position="6"/>
        <end position="33"/>
    </location>
</feature>
<dbReference type="InterPro" id="IPR019776">
    <property type="entry name" value="Flagellar_basal_body_rod_CS"/>
</dbReference>
<dbReference type="RefSeq" id="WP_153115219.1">
    <property type="nucleotide sequence ID" value="NZ_JACIGE010000003.1"/>
</dbReference>
<dbReference type="Gene3D" id="2.60.98.20">
    <property type="entry name" value="Flagellar hook protein FlgE"/>
    <property type="match status" value="1"/>
</dbReference>
<dbReference type="Pfam" id="PF22692">
    <property type="entry name" value="LlgE_F_G_D1"/>
    <property type="match status" value="1"/>
</dbReference>
<dbReference type="InterPro" id="IPR020013">
    <property type="entry name" value="Flagellar_FlgE/F/G"/>
</dbReference>
<dbReference type="InterPro" id="IPR010930">
    <property type="entry name" value="Flg_bb/hook_C_dom"/>
</dbReference>
<dbReference type="GO" id="GO:0071978">
    <property type="term" value="P:bacterial-type flagellum-dependent swarming motility"/>
    <property type="evidence" value="ECO:0007669"/>
    <property type="project" value="TreeGrafter"/>
</dbReference>
<keyword evidence="10" id="KW-0969">Cilium</keyword>
<comment type="caution">
    <text evidence="10">The sequence shown here is derived from an EMBL/GenBank/DDBJ whole genome shotgun (WGS) entry which is preliminary data.</text>
</comment>
<evidence type="ECO:0000313" key="11">
    <source>
        <dbReference type="Proteomes" id="UP000587070"/>
    </source>
</evidence>
<keyword evidence="11" id="KW-1185">Reference proteome</keyword>
<evidence type="ECO:0000256" key="4">
    <source>
        <dbReference type="ARBA" id="ARBA00023143"/>
    </source>
</evidence>
<accession>A0A840GEQ1</accession>
<dbReference type="AlphaFoldDB" id="A0A840GEQ1"/>
<reference evidence="10 11" key="1">
    <citation type="submission" date="2020-08" db="EMBL/GenBank/DDBJ databases">
        <title>Genome sequencing of Purple Non-Sulfur Bacteria from various extreme environments.</title>
        <authorList>
            <person name="Mayer M."/>
        </authorList>
    </citation>
    <scope>NUCLEOTIDE SEQUENCE [LARGE SCALE GENOMIC DNA]</scope>
    <source>
        <strain evidence="10 11">2761</strain>
    </source>
</reference>
<comment type="function">
    <text evidence="5">A flexible structure which links the flagellar filament to the drive apparatus in the basal body.</text>
</comment>
<organism evidence="10 11">
    <name type="scientific">Rhodocyclus tenuis</name>
    <name type="common">Rhodospirillum tenue</name>
    <dbReference type="NCBI Taxonomy" id="1066"/>
    <lineage>
        <taxon>Bacteria</taxon>
        <taxon>Pseudomonadati</taxon>
        <taxon>Pseudomonadota</taxon>
        <taxon>Betaproteobacteria</taxon>
        <taxon>Rhodocyclales</taxon>
        <taxon>Rhodocyclaceae</taxon>
        <taxon>Rhodocyclus</taxon>
    </lineage>
</organism>
<keyword evidence="10" id="KW-0282">Flagellum</keyword>
<dbReference type="InterPro" id="IPR001444">
    <property type="entry name" value="Flag_bb_rod_N"/>
</dbReference>
<feature type="domain" description="Flagellar basal-body/hook protein C-terminal" evidence="7">
    <location>
        <begin position="400"/>
        <end position="445"/>
    </location>
</feature>
<evidence type="ECO:0000256" key="1">
    <source>
        <dbReference type="ARBA" id="ARBA00004117"/>
    </source>
</evidence>
<dbReference type="Proteomes" id="UP000587070">
    <property type="component" value="Unassembled WGS sequence"/>
</dbReference>
<feature type="domain" description="Flagellar hook protein FlgE/F/G-like D1" evidence="9">
    <location>
        <begin position="83"/>
        <end position="130"/>
    </location>
</feature>
<evidence type="ECO:0000259" key="9">
    <source>
        <dbReference type="Pfam" id="PF22692"/>
    </source>
</evidence>
<dbReference type="Pfam" id="PF00460">
    <property type="entry name" value="Flg_bb_rod"/>
    <property type="match status" value="1"/>
</dbReference>